<dbReference type="FunFam" id="1.25.40.10:FF:001209">
    <property type="entry name" value="Os07g0213300 protein"/>
    <property type="match status" value="1"/>
</dbReference>
<protein>
    <submittedName>
        <fullName evidence="5">Pentatricopeptide repeat-containing protein</fullName>
    </submittedName>
</protein>
<feature type="repeat" description="PPR" evidence="3">
    <location>
        <begin position="252"/>
        <end position="286"/>
    </location>
</feature>
<evidence type="ECO:0000313" key="5">
    <source>
        <dbReference type="EMBL" id="KAK7825902.1"/>
    </source>
</evidence>
<dbReference type="Proteomes" id="UP000237347">
    <property type="component" value="Unassembled WGS sequence"/>
</dbReference>
<feature type="repeat" description="PPR" evidence="3">
    <location>
        <begin position="645"/>
        <end position="679"/>
    </location>
</feature>
<dbReference type="EMBL" id="PKMF04000561">
    <property type="protein sequence ID" value="KAK7825902.1"/>
    <property type="molecule type" value="Genomic_DNA"/>
</dbReference>
<organism evidence="5 6">
    <name type="scientific">Quercus suber</name>
    <name type="common">Cork oak</name>
    <dbReference type="NCBI Taxonomy" id="58331"/>
    <lineage>
        <taxon>Eukaryota</taxon>
        <taxon>Viridiplantae</taxon>
        <taxon>Streptophyta</taxon>
        <taxon>Embryophyta</taxon>
        <taxon>Tracheophyta</taxon>
        <taxon>Spermatophyta</taxon>
        <taxon>Magnoliopsida</taxon>
        <taxon>eudicotyledons</taxon>
        <taxon>Gunneridae</taxon>
        <taxon>Pentapetalae</taxon>
        <taxon>rosids</taxon>
        <taxon>fabids</taxon>
        <taxon>Fagales</taxon>
        <taxon>Fagaceae</taxon>
        <taxon>Quercus</taxon>
    </lineage>
</organism>
<dbReference type="Pfam" id="PF01535">
    <property type="entry name" value="PPR"/>
    <property type="match status" value="1"/>
</dbReference>
<evidence type="ECO:0000256" key="1">
    <source>
        <dbReference type="ARBA" id="ARBA00007626"/>
    </source>
</evidence>
<feature type="repeat" description="PPR" evidence="3">
    <location>
        <begin position="398"/>
        <end position="432"/>
    </location>
</feature>
<dbReference type="InterPro" id="IPR002885">
    <property type="entry name" value="PPR_rpt"/>
</dbReference>
<feature type="repeat" description="PPR" evidence="3">
    <location>
        <begin position="468"/>
        <end position="504"/>
    </location>
</feature>
<gene>
    <name evidence="5" type="ORF">CFP56_032669</name>
</gene>
<feature type="repeat" description="PPR" evidence="3">
    <location>
        <begin position="287"/>
        <end position="317"/>
    </location>
</feature>
<dbReference type="Pfam" id="PF13812">
    <property type="entry name" value="PPR_3"/>
    <property type="match status" value="2"/>
</dbReference>
<feature type="domain" description="Pentatricopeptide repeat-containing protein-mitochondrial" evidence="4">
    <location>
        <begin position="194"/>
        <end position="314"/>
    </location>
</feature>
<keyword evidence="2" id="KW-0677">Repeat</keyword>
<dbReference type="Gene3D" id="1.25.40.10">
    <property type="entry name" value="Tetratricopeptide repeat domain"/>
    <property type="match status" value="6"/>
</dbReference>
<dbReference type="PROSITE" id="PS51375">
    <property type="entry name" value="PPR"/>
    <property type="match status" value="12"/>
</dbReference>
<evidence type="ECO:0000313" key="6">
    <source>
        <dbReference type="Proteomes" id="UP000237347"/>
    </source>
</evidence>
<dbReference type="SUPFAM" id="SSF48452">
    <property type="entry name" value="TPR-like"/>
    <property type="match status" value="2"/>
</dbReference>
<dbReference type="InterPro" id="IPR057027">
    <property type="entry name" value="TPR_mt"/>
</dbReference>
<evidence type="ECO:0000259" key="4">
    <source>
        <dbReference type="Pfam" id="PF23276"/>
    </source>
</evidence>
<evidence type="ECO:0000256" key="2">
    <source>
        <dbReference type="ARBA" id="ARBA00022737"/>
    </source>
</evidence>
<comment type="caution">
    <text evidence="5">The sequence shown here is derived from an EMBL/GenBank/DDBJ whole genome shotgun (WGS) entry which is preliminary data.</text>
</comment>
<accession>A0AAW0JG03</accession>
<evidence type="ECO:0000256" key="3">
    <source>
        <dbReference type="PROSITE-ProRule" id="PRU00708"/>
    </source>
</evidence>
<dbReference type="NCBIfam" id="TIGR00756">
    <property type="entry name" value="PPR"/>
    <property type="match status" value="12"/>
</dbReference>
<dbReference type="Pfam" id="PF23276">
    <property type="entry name" value="TPR_24"/>
    <property type="match status" value="1"/>
</dbReference>
<dbReference type="AlphaFoldDB" id="A0AAW0JG03"/>
<feature type="repeat" description="PPR" evidence="3">
    <location>
        <begin position="324"/>
        <end position="358"/>
    </location>
</feature>
<proteinExistence type="inferred from homology"/>
<dbReference type="PANTHER" id="PTHR47447:SF17">
    <property type="entry name" value="OS12G0638900 PROTEIN"/>
    <property type="match status" value="1"/>
</dbReference>
<sequence>MGTNTNTITLNLNLKLKLSPTRPKSKILCKNNSAFEENKQVSVDYDKGKHEVYTRLTGLRKADIQRRYRLRVEADRFQRDWTLSEVVHEILRLRPHDDIEGVLNRWIGRFARKNFPLLIREITQRGSIERSIQVFQWMKNQKNYCPRNDIYNMMIRLHARHNRTDQARGLFFEMQEWRCKPDAETYNALINAHGRAGQSRWAMNIMEDMLRASIPPSRSTYNNLINACGSSGNWREALKVCKKMTDNGVGPDLVTHNIVLSAYKNGAQYSKALSYFELMKGTNIRPDTTTHNIVIHCLVKLGQYAKAIDMFNSMREKRAGCHPDIVTFTSIIHLYSVCGQIENCKAVFNTMLAEGLKPNIVSYNALIGAYASHGMSKEALSVFNEIKQSAEQRGIQLNTVAYNSAIGSYMNVGEYEKAISLYRSMRKKKVTPDCVTYTVLISSCCKMSKYTEALGFLDEMMKLKIPLSKEVYSSVICAYSKQASGQLKEAESMFNSMKMADCYPDVVTYTAMLHAYNAAENWEKACVLFEEMEASNILPDTIACSALMRAFNKGGQPSKVLILAEIMREKEIPFGDSIFFEMVSACSILRDWRTAVDLIKLMEPSFTVLSAGLLNQLLHFLGKSGKTETMMKLFYKIVATGTDINFNTYSILLKNLLSAGNWRKYIEVLQWMEDAGIQPSNEMYHDILFFAQRGGAEYAVVIRERVDSLKRKVGDQISVSK</sequence>
<feature type="repeat" description="PPR" evidence="3">
    <location>
        <begin position="505"/>
        <end position="539"/>
    </location>
</feature>
<feature type="repeat" description="PPR" evidence="3">
    <location>
        <begin position="359"/>
        <end position="389"/>
    </location>
</feature>
<dbReference type="InterPro" id="IPR011990">
    <property type="entry name" value="TPR-like_helical_dom_sf"/>
</dbReference>
<keyword evidence="6" id="KW-1185">Reference proteome</keyword>
<feature type="repeat" description="PPR" evidence="3">
    <location>
        <begin position="147"/>
        <end position="181"/>
    </location>
</feature>
<dbReference type="PANTHER" id="PTHR47447">
    <property type="entry name" value="OS03G0856100 PROTEIN"/>
    <property type="match status" value="1"/>
</dbReference>
<feature type="repeat" description="PPR" evidence="3">
    <location>
        <begin position="433"/>
        <end position="467"/>
    </location>
</feature>
<feature type="repeat" description="PPR" evidence="3">
    <location>
        <begin position="217"/>
        <end position="251"/>
    </location>
</feature>
<dbReference type="FunFam" id="1.25.40.10:FF:000554">
    <property type="entry name" value="Pentatricopeptide repeat-containing protein At2g41720"/>
    <property type="match status" value="1"/>
</dbReference>
<name>A0AAW0JG03_QUESU</name>
<comment type="similarity">
    <text evidence="1">Belongs to the PPR family. P subfamily.</text>
</comment>
<reference evidence="5 6" key="1">
    <citation type="journal article" date="2018" name="Sci. Data">
        <title>The draft genome sequence of cork oak.</title>
        <authorList>
            <person name="Ramos A.M."/>
            <person name="Usie A."/>
            <person name="Barbosa P."/>
            <person name="Barros P.M."/>
            <person name="Capote T."/>
            <person name="Chaves I."/>
            <person name="Simoes F."/>
            <person name="Abreu I."/>
            <person name="Carrasquinho I."/>
            <person name="Faro C."/>
            <person name="Guimaraes J.B."/>
            <person name="Mendonca D."/>
            <person name="Nobrega F."/>
            <person name="Rodrigues L."/>
            <person name="Saibo N.J.M."/>
            <person name="Varela M.C."/>
            <person name="Egas C."/>
            <person name="Matos J."/>
            <person name="Miguel C.M."/>
            <person name="Oliveira M.M."/>
            <person name="Ricardo C.P."/>
            <person name="Goncalves S."/>
        </authorList>
    </citation>
    <scope>NUCLEOTIDE SEQUENCE [LARGE SCALE GENOMIC DNA]</scope>
    <source>
        <strain evidence="6">cv. HL8</strain>
    </source>
</reference>
<dbReference type="Pfam" id="PF13041">
    <property type="entry name" value="PPR_2"/>
    <property type="match status" value="3"/>
</dbReference>
<feature type="repeat" description="PPR" evidence="3">
    <location>
        <begin position="182"/>
        <end position="216"/>
    </location>
</feature>